<keyword evidence="2" id="KW-0479">Metal-binding</keyword>
<dbReference type="SUPFAM" id="SSF46955">
    <property type="entry name" value="Putative DNA-binding domain"/>
    <property type="match status" value="1"/>
</dbReference>
<dbReference type="PRINTS" id="PR00040">
    <property type="entry name" value="HTHMERR"/>
</dbReference>
<dbReference type="AlphaFoldDB" id="A0A1Z3NAM3"/>
<dbReference type="GO" id="GO:0051537">
    <property type="term" value="F:2 iron, 2 sulfur cluster binding"/>
    <property type="evidence" value="ECO:0007669"/>
    <property type="project" value="UniProtKB-KW"/>
</dbReference>
<dbReference type="GO" id="GO:0006979">
    <property type="term" value="P:response to oxidative stress"/>
    <property type="evidence" value="ECO:0007669"/>
    <property type="project" value="InterPro"/>
</dbReference>
<dbReference type="GO" id="GO:0003677">
    <property type="term" value="F:DNA binding"/>
    <property type="evidence" value="ECO:0007669"/>
    <property type="project" value="UniProtKB-KW"/>
</dbReference>
<organism evidence="9 10">
    <name type="scientific">Bdellovibrio bacteriovorus</name>
    <dbReference type="NCBI Taxonomy" id="959"/>
    <lineage>
        <taxon>Bacteria</taxon>
        <taxon>Pseudomonadati</taxon>
        <taxon>Bdellovibrionota</taxon>
        <taxon>Bdellovibrionia</taxon>
        <taxon>Bdellovibrionales</taxon>
        <taxon>Pseudobdellovibrionaceae</taxon>
        <taxon>Bdellovibrio</taxon>
    </lineage>
</organism>
<dbReference type="InterPro" id="IPR047057">
    <property type="entry name" value="MerR_fam"/>
</dbReference>
<dbReference type="GO" id="GO:0046872">
    <property type="term" value="F:metal ion binding"/>
    <property type="evidence" value="ECO:0007669"/>
    <property type="project" value="UniProtKB-KW"/>
</dbReference>
<evidence type="ECO:0000256" key="6">
    <source>
        <dbReference type="ARBA" id="ARBA00023125"/>
    </source>
</evidence>
<dbReference type="CDD" id="cd01110">
    <property type="entry name" value="HTH_SoxR"/>
    <property type="match status" value="1"/>
</dbReference>
<dbReference type="PROSITE" id="PS00552">
    <property type="entry name" value="HTH_MERR_1"/>
    <property type="match status" value="1"/>
</dbReference>
<evidence type="ECO:0000259" key="8">
    <source>
        <dbReference type="PROSITE" id="PS50937"/>
    </source>
</evidence>
<dbReference type="Pfam" id="PF09278">
    <property type="entry name" value="MerR-DNA-bind"/>
    <property type="match status" value="1"/>
</dbReference>
<dbReference type="PANTHER" id="PTHR30204:SF0">
    <property type="entry name" value="REDOX-SENSITIVE TRANSCRIPTIONAL ACTIVATOR SOXR"/>
    <property type="match status" value="1"/>
</dbReference>
<evidence type="ECO:0000256" key="7">
    <source>
        <dbReference type="ARBA" id="ARBA00023163"/>
    </source>
</evidence>
<dbReference type="Pfam" id="PF00376">
    <property type="entry name" value="MerR"/>
    <property type="match status" value="1"/>
</dbReference>
<evidence type="ECO:0000256" key="1">
    <source>
        <dbReference type="ARBA" id="ARBA00022714"/>
    </source>
</evidence>
<keyword evidence="7" id="KW-0804">Transcription</keyword>
<dbReference type="OrthoDB" id="5297952at2"/>
<keyword evidence="1" id="KW-0001">2Fe-2S</keyword>
<keyword evidence="4" id="KW-0411">Iron-sulfur</keyword>
<name>A0A1Z3NAM3_BDEBC</name>
<evidence type="ECO:0000256" key="4">
    <source>
        <dbReference type="ARBA" id="ARBA00023014"/>
    </source>
</evidence>
<keyword evidence="5" id="KW-0805">Transcription regulation</keyword>
<dbReference type="SMART" id="SM00422">
    <property type="entry name" value="HTH_MERR"/>
    <property type="match status" value="1"/>
</dbReference>
<evidence type="ECO:0000313" key="10">
    <source>
        <dbReference type="Proteomes" id="UP000197003"/>
    </source>
</evidence>
<proteinExistence type="predicted"/>
<dbReference type="InterPro" id="IPR000551">
    <property type="entry name" value="MerR-type_HTH_dom"/>
</dbReference>
<dbReference type="RefSeq" id="WP_088565993.1">
    <property type="nucleotide sequence ID" value="NZ_CP020946.1"/>
</dbReference>
<evidence type="ECO:0000313" key="9">
    <source>
        <dbReference type="EMBL" id="ASD64528.1"/>
    </source>
</evidence>
<sequence>MTVKNKTPVLASSLSVGEIATRSGISVPTLHFYESKGLIKSHRNNGNQRRYDRSVLRLISIIKISQHLGMSLEQIKDHLSSLPQDHAPTAAEWKRLTKKWNDDLEERIKLLQLLQSQLASCIGCGCMSLKDCPLRNPDDRYGKKGTGAQRLKEQCRK</sequence>
<accession>A0A1Z3NAM3</accession>
<evidence type="ECO:0000256" key="2">
    <source>
        <dbReference type="ARBA" id="ARBA00022723"/>
    </source>
</evidence>
<dbReference type="GO" id="GO:0003700">
    <property type="term" value="F:DNA-binding transcription factor activity"/>
    <property type="evidence" value="ECO:0007669"/>
    <property type="project" value="InterPro"/>
</dbReference>
<gene>
    <name evidence="9" type="ORF">B9G79_13590</name>
</gene>
<keyword evidence="3" id="KW-0408">Iron</keyword>
<dbReference type="EMBL" id="CP020946">
    <property type="protein sequence ID" value="ASD64528.1"/>
    <property type="molecule type" value="Genomic_DNA"/>
</dbReference>
<evidence type="ECO:0000256" key="3">
    <source>
        <dbReference type="ARBA" id="ARBA00023004"/>
    </source>
</evidence>
<protein>
    <submittedName>
        <fullName evidence="9">Redox-sensitive transcriptional activator SoxR</fullName>
    </submittedName>
</protein>
<dbReference type="InterPro" id="IPR010211">
    <property type="entry name" value="Redox-sen_tscrpt-act_SoxR"/>
</dbReference>
<dbReference type="InterPro" id="IPR015358">
    <property type="entry name" value="Tscrpt_reg_MerR_DNA-bd"/>
</dbReference>
<dbReference type="Proteomes" id="UP000197003">
    <property type="component" value="Chromosome"/>
</dbReference>
<dbReference type="NCBIfam" id="TIGR01950">
    <property type="entry name" value="SoxR"/>
    <property type="match status" value="1"/>
</dbReference>
<dbReference type="InterPro" id="IPR009061">
    <property type="entry name" value="DNA-bd_dom_put_sf"/>
</dbReference>
<dbReference type="PROSITE" id="PS50937">
    <property type="entry name" value="HTH_MERR_2"/>
    <property type="match status" value="1"/>
</dbReference>
<feature type="domain" description="HTH merR-type" evidence="8">
    <location>
        <begin position="13"/>
        <end position="81"/>
    </location>
</feature>
<dbReference type="PANTHER" id="PTHR30204">
    <property type="entry name" value="REDOX-CYCLING DRUG-SENSING TRANSCRIPTIONAL ACTIVATOR SOXR"/>
    <property type="match status" value="1"/>
</dbReference>
<reference evidence="9 10" key="1">
    <citation type="submission" date="2017-04" db="EMBL/GenBank/DDBJ databases">
        <title>Whole genome sequence of Bdellovibrio bacteriovorus strain SSB218315.</title>
        <authorList>
            <person name="Oyedara O."/>
            <person name="Rodriguez-Perez M.A."/>
        </authorList>
    </citation>
    <scope>NUCLEOTIDE SEQUENCE [LARGE SCALE GENOMIC DNA]</scope>
    <source>
        <strain evidence="9 10">SSB218315</strain>
    </source>
</reference>
<keyword evidence="6" id="KW-0238">DNA-binding</keyword>
<evidence type="ECO:0000256" key="5">
    <source>
        <dbReference type="ARBA" id="ARBA00023015"/>
    </source>
</evidence>
<dbReference type="Gene3D" id="1.10.1660.10">
    <property type="match status" value="1"/>
</dbReference>